<proteinExistence type="predicted"/>
<name>A0A166WR44_9GAMM</name>
<reference evidence="1 2" key="1">
    <citation type="submission" date="2013-07" db="EMBL/GenBank/DDBJ databases">
        <title>Comparative Genomic and Metabolomic Analysis of Twelve Strains of Pseudoalteromonas luteoviolacea.</title>
        <authorList>
            <person name="Vynne N.G."/>
            <person name="Mansson M."/>
            <person name="Gram L."/>
        </authorList>
    </citation>
    <scope>NUCLEOTIDE SEQUENCE [LARGE SCALE GENOMIC DNA]</scope>
    <source>
        <strain evidence="1 2">DSM 6061</strain>
    </source>
</reference>
<keyword evidence="2" id="KW-1185">Reference proteome</keyword>
<dbReference type="AlphaFoldDB" id="A0A166WR44"/>
<dbReference type="PATRIC" id="fig|1365250.3.peg.2799"/>
<gene>
    <name evidence="1" type="ORF">N475_02880</name>
</gene>
<sequence length="36" mass="4488">MLKWFTAKLNNFCFTATDKFRKNLHYVTWQTFQTQE</sequence>
<dbReference type="EMBL" id="AUYB01000103">
    <property type="protein sequence ID" value="KZN37778.1"/>
    <property type="molecule type" value="Genomic_DNA"/>
</dbReference>
<organism evidence="1 2">
    <name type="scientific">Pseudoalteromonas luteoviolacea DSM 6061</name>
    <dbReference type="NCBI Taxonomy" id="1365250"/>
    <lineage>
        <taxon>Bacteria</taxon>
        <taxon>Pseudomonadati</taxon>
        <taxon>Pseudomonadota</taxon>
        <taxon>Gammaproteobacteria</taxon>
        <taxon>Alteromonadales</taxon>
        <taxon>Pseudoalteromonadaceae</taxon>
        <taxon>Pseudoalteromonas</taxon>
    </lineage>
</organism>
<evidence type="ECO:0000313" key="1">
    <source>
        <dbReference type="EMBL" id="KZN37778.1"/>
    </source>
</evidence>
<dbReference type="Proteomes" id="UP000076643">
    <property type="component" value="Unassembled WGS sequence"/>
</dbReference>
<comment type="caution">
    <text evidence="1">The sequence shown here is derived from an EMBL/GenBank/DDBJ whole genome shotgun (WGS) entry which is preliminary data.</text>
</comment>
<accession>A0A166WR44</accession>
<evidence type="ECO:0000313" key="2">
    <source>
        <dbReference type="Proteomes" id="UP000076643"/>
    </source>
</evidence>
<protein>
    <submittedName>
        <fullName evidence="1">Uncharacterized protein</fullName>
    </submittedName>
</protein>